<keyword evidence="2" id="KW-0472">Membrane</keyword>
<reference evidence="5" key="1">
    <citation type="journal article" date="2011" name="Nat. Genet.">
        <title>The Arabidopsis lyrata genome sequence and the basis of rapid genome size change.</title>
        <authorList>
            <person name="Hu T.T."/>
            <person name="Pattyn P."/>
            <person name="Bakker E.G."/>
            <person name="Cao J."/>
            <person name="Cheng J.-F."/>
            <person name="Clark R.M."/>
            <person name="Fahlgren N."/>
            <person name="Fawcett J.A."/>
            <person name="Grimwood J."/>
            <person name="Gundlach H."/>
            <person name="Haberer G."/>
            <person name="Hollister J.D."/>
            <person name="Ossowski S."/>
            <person name="Ottilar R.P."/>
            <person name="Salamov A.A."/>
            <person name="Schneeberger K."/>
            <person name="Spannagl M."/>
            <person name="Wang X."/>
            <person name="Yang L."/>
            <person name="Nasrallah M.E."/>
            <person name="Bergelson J."/>
            <person name="Carrington J.C."/>
            <person name="Gaut B.S."/>
            <person name="Schmutz J."/>
            <person name="Mayer K.F.X."/>
            <person name="Van de Peer Y."/>
            <person name="Grigoriev I.V."/>
            <person name="Nordborg M."/>
            <person name="Weigel D."/>
            <person name="Guo Y.-L."/>
        </authorList>
    </citation>
    <scope>NUCLEOTIDE SEQUENCE [LARGE SCALE GENOMIC DNA]</scope>
    <source>
        <strain evidence="5">cv. MN47</strain>
    </source>
</reference>
<evidence type="ECO:0000256" key="2">
    <source>
        <dbReference type="SAM" id="Phobius"/>
    </source>
</evidence>
<evidence type="ECO:0000313" key="4">
    <source>
        <dbReference type="EMBL" id="EFH68205.1"/>
    </source>
</evidence>
<dbReference type="Proteomes" id="UP000008694">
    <property type="component" value="Unassembled WGS sequence"/>
</dbReference>
<dbReference type="Pfam" id="PF24769">
    <property type="entry name" value="At2g29880_C"/>
    <property type="match status" value="1"/>
</dbReference>
<dbReference type="Gramene" id="fgenesh1_pm.C_scaffold_1003672">
    <property type="protein sequence ID" value="fgenesh1_pm.C_scaffold_1003672"/>
    <property type="gene ID" value="fgenesh1_pm.C_scaffold_1003672"/>
</dbReference>
<keyword evidence="5" id="KW-1185">Reference proteome</keyword>
<dbReference type="AlphaFoldDB" id="D7KAY0"/>
<keyword evidence="2" id="KW-0812">Transmembrane</keyword>
<dbReference type="InterPro" id="IPR056253">
    <property type="entry name" value="At2g29880-like_C"/>
</dbReference>
<feature type="region of interest" description="Disordered" evidence="1">
    <location>
        <begin position="63"/>
        <end position="107"/>
    </location>
</feature>
<accession>D7KAY0</accession>
<name>D7KAY0_ARALL</name>
<proteinExistence type="predicted"/>
<dbReference type="InterPro" id="IPR055314">
    <property type="entry name" value="At2g29880-like"/>
</dbReference>
<sequence>MKRFTAPDEVWDEYLKDLQLIFGCGLATSGSAIGMGETTDARTFRSGGSKRVKDNKIDDEVFELSSQEPAASPECDTPPFPGTNPKGRVEKLRPRKRSRTLATSNADKLKTDEEDPMIINHIRYKAVTLIHSLGMKNVFIDMSVEERFDNIFLLVNEFSFIQVLLKLIFIFIPKYILCVYTFDA</sequence>
<evidence type="ECO:0000313" key="5">
    <source>
        <dbReference type="Proteomes" id="UP000008694"/>
    </source>
</evidence>
<feature type="transmembrane region" description="Helical" evidence="2">
    <location>
        <begin position="163"/>
        <end position="182"/>
    </location>
</feature>
<protein>
    <recommendedName>
        <fullName evidence="3">At2g29880-like C-terminal domain-containing protein</fullName>
    </recommendedName>
</protein>
<dbReference type="PANTHER" id="PTHR47864">
    <property type="entry name" value="TRANSMEMBRANE PROTEIN"/>
    <property type="match status" value="1"/>
</dbReference>
<feature type="domain" description="At2g29880-like C-terminal" evidence="3">
    <location>
        <begin position="120"/>
        <end position="150"/>
    </location>
</feature>
<dbReference type="PANTHER" id="PTHR47864:SF10">
    <property type="entry name" value="MYB_SANT-LIKE DNA-BINDING DOMAIN PROTEIN"/>
    <property type="match status" value="1"/>
</dbReference>
<dbReference type="HOGENOM" id="CLU_1470138_0_0_1"/>
<evidence type="ECO:0000259" key="3">
    <source>
        <dbReference type="Pfam" id="PF24769"/>
    </source>
</evidence>
<evidence type="ECO:0000256" key="1">
    <source>
        <dbReference type="SAM" id="MobiDB-lite"/>
    </source>
</evidence>
<gene>
    <name evidence="4" type="ORF">ARALYDRAFT_314892</name>
</gene>
<dbReference type="EMBL" id="GL348713">
    <property type="protein sequence ID" value="EFH68205.1"/>
    <property type="molecule type" value="Genomic_DNA"/>
</dbReference>
<organism evidence="5">
    <name type="scientific">Arabidopsis lyrata subsp. lyrata</name>
    <name type="common">Lyre-leaved rock-cress</name>
    <dbReference type="NCBI Taxonomy" id="81972"/>
    <lineage>
        <taxon>Eukaryota</taxon>
        <taxon>Viridiplantae</taxon>
        <taxon>Streptophyta</taxon>
        <taxon>Embryophyta</taxon>
        <taxon>Tracheophyta</taxon>
        <taxon>Spermatophyta</taxon>
        <taxon>Magnoliopsida</taxon>
        <taxon>eudicotyledons</taxon>
        <taxon>Gunneridae</taxon>
        <taxon>Pentapetalae</taxon>
        <taxon>rosids</taxon>
        <taxon>malvids</taxon>
        <taxon>Brassicales</taxon>
        <taxon>Brassicaceae</taxon>
        <taxon>Camelineae</taxon>
        <taxon>Arabidopsis</taxon>
    </lineage>
</organism>
<keyword evidence="2" id="KW-1133">Transmembrane helix</keyword>